<name>A0AAV0NAA8_9ROSI</name>
<protein>
    <submittedName>
        <fullName evidence="2">Uncharacterized protein</fullName>
    </submittedName>
</protein>
<keyword evidence="1" id="KW-0472">Membrane</keyword>
<evidence type="ECO:0000313" key="2">
    <source>
        <dbReference type="EMBL" id="CAI0455443.1"/>
    </source>
</evidence>
<dbReference type="AlphaFoldDB" id="A0AAV0NAA8"/>
<comment type="caution">
    <text evidence="2">The sequence shown here is derived from an EMBL/GenBank/DDBJ whole genome shotgun (WGS) entry which is preliminary data.</text>
</comment>
<feature type="transmembrane region" description="Helical" evidence="1">
    <location>
        <begin position="71"/>
        <end position="91"/>
    </location>
</feature>
<gene>
    <name evidence="2" type="ORF">LITE_LOCUS32331</name>
</gene>
<evidence type="ECO:0000313" key="3">
    <source>
        <dbReference type="Proteomes" id="UP001154282"/>
    </source>
</evidence>
<dbReference type="Proteomes" id="UP001154282">
    <property type="component" value="Unassembled WGS sequence"/>
</dbReference>
<keyword evidence="1" id="KW-0812">Transmembrane</keyword>
<organism evidence="2 3">
    <name type="scientific">Linum tenue</name>
    <dbReference type="NCBI Taxonomy" id="586396"/>
    <lineage>
        <taxon>Eukaryota</taxon>
        <taxon>Viridiplantae</taxon>
        <taxon>Streptophyta</taxon>
        <taxon>Embryophyta</taxon>
        <taxon>Tracheophyta</taxon>
        <taxon>Spermatophyta</taxon>
        <taxon>Magnoliopsida</taxon>
        <taxon>eudicotyledons</taxon>
        <taxon>Gunneridae</taxon>
        <taxon>Pentapetalae</taxon>
        <taxon>rosids</taxon>
        <taxon>fabids</taxon>
        <taxon>Malpighiales</taxon>
        <taxon>Linaceae</taxon>
        <taxon>Linum</taxon>
    </lineage>
</organism>
<keyword evidence="3" id="KW-1185">Reference proteome</keyword>
<proteinExistence type="predicted"/>
<reference evidence="2" key="1">
    <citation type="submission" date="2022-08" db="EMBL/GenBank/DDBJ databases">
        <authorList>
            <person name="Gutierrez-Valencia J."/>
        </authorList>
    </citation>
    <scope>NUCLEOTIDE SEQUENCE</scope>
</reference>
<evidence type="ECO:0000256" key="1">
    <source>
        <dbReference type="SAM" id="Phobius"/>
    </source>
</evidence>
<accession>A0AAV0NAA8</accession>
<feature type="transmembrane region" description="Helical" evidence="1">
    <location>
        <begin position="12"/>
        <end position="35"/>
    </location>
</feature>
<keyword evidence="1" id="KW-1133">Transmembrane helix</keyword>
<dbReference type="EMBL" id="CAMGYJ010000008">
    <property type="protein sequence ID" value="CAI0455443.1"/>
    <property type="molecule type" value="Genomic_DNA"/>
</dbReference>
<sequence>MAKGISHNGRGVRFVHGFWIIFSRIWSTTLTHLFLFPTAKKKKSEEEEVGRTARNLMMMVWMLGNSRASVSSYPVVAATKSLGSFYSLIVVSKERKRLKKPITCCNPNKSSLLIVI</sequence>